<dbReference type="EMBL" id="JBDFQZ010000010">
    <property type="protein sequence ID" value="KAK9683300.1"/>
    <property type="molecule type" value="Genomic_DNA"/>
</dbReference>
<dbReference type="AlphaFoldDB" id="A0AAW1I2E9"/>
<comment type="caution">
    <text evidence="1">The sequence shown here is derived from an EMBL/GenBank/DDBJ whole genome shotgun (WGS) entry which is preliminary data.</text>
</comment>
<keyword evidence="2" id="KW-1185">Reference proteome</keyword>
<reference evidence="1" key="1">
    <citation type="submission" date="2024-03" db="EMBL/GenBank/DDBJ databases">
        <title>WGS assembly of Saponaria officinalis var. Norfolk2.</title>
        <authorList>
            <person name="Jenkins J."/>
            <person name="Shu S."/>
            <person name="Grimwood J."/>
            <person name="Barry K."/>
            <person name="Goodstein D."/>
            <person name="Schmutz J."/>
            <person name="Leebens-Mack J."/>
            <person name="Osbourn A."/>
        </authorList>
    </citation>
    <scope>NUCLEOTIDE SEQUENCE [LARGE SCALE GENOMIC DNA]</scope>
    <source>
        <strain evidence="1">JIC</strain>
    </source>
</reference>
<name>A0AAW1I2E9_SAPOF</name>
<accession>A0AAW1I2E9</accession>
<sequence>MAMLAKQLWRLIKFPDTLVSQLMKARYYPHSNPLEAQLGHHPSYVWRSLLEAQWVIRKGCRWLVRSGANIRFWKDQWTLKLPTFRIWSPRNGNEDKTVAAWLLDDG</sequence>
<evidence type="ECO:0000313" key="1">
    <source>
        <dbReference type="EMBL" id="KAK9683300.1"/>
    </source>
</evidence>
<gene>
    <name evidence="1" type="ORF">RND81_10G130100</name>
</gene>
<dbReference type="Proteomes" id="UP001443914">
    <property type="component" value="Unassembled WGS sequence"/>
</dbReference>
<proteinExistence type="predicted"/>
<evidence type="ECO:0000313" key="2">
    <source>
        <dbReference type="Proteomes" id="UP001443914"/>
    </source>
</evidence>
<organism evidence="1 2">
    <name type="scientific">Saponaria officinalis</name>
    <name type="common">Common soapwort</name>
    <name type="synonym">Lychnis saponaria</name>
    <dbReference type="NCBI Taxonomy" id="3572"/>
    <lineage>
        <taxon>Eukaryota</taxon>
        <taxon>Viridiplantae</taxon>
        <taxon>Streptophyta</taxon>
        <taxon>Embryophyta</taxon>
        <taxon>Tracheophyta</taxon>
        <taxon>Spermatophyta</taxon>
        <taxon>Magnoliopsida</taxon>
        <taxon>eudicotyledons</taxon>
        <taxon>Gunneridae</taxon>
        <taxon>Pentapetalae</taxon>
        <taxon>Caryophyllales</taxon>
        <taxon>Caryophyllaceae</taxon>
        <taxon>Caryophylleae</taxon>
        <taxon>Saponaria</taxon>
    </lineage>
</organism>
<protein>
    <submittedName>
        <fullName evidence="1">Uncharacterized protein</fullName>
    </submittedName>
</protein>